<protein>
    <submittedName>
        <fullName evidence="4">Putative regulation of rho protein signal transduction</fullName>
    </submittedName>
</protein>
<feature type="region of interest" description="Disordered" evidence="1">
    <location>
        <begin position="259"/>
        <end position="297"/>
    </location>
</feature>
<dbReference type="InterPro" id="IPR000219">
    <property type="entry name" value="DH_dom"/>
</dbReference>
<dbReference type="EMBL" id="GIFC01018463">
    <property type="protein sequence ID" value="MXV00547.1"/>
    <property type="molecule type" value="Transcribed_RNA"/>
</dbReference>
<organism evidence="4">
    <name type="scientific">Ixodes ricinus</name>
    <name type="common">Common tick</name>
    <name type="synonym">Acarus ricinus</name>
    <dbReference type="NCBI Taxonomy" id="34613"/>
    <lineage>
        <taxon>Eukaryota</taxon>
        <taxon>Metazoa</taxon>
        <taxon>Ecdysozoa</taxon>
        <taxon>Arthropoda</taxon>
        <taxon>Chelicerata</taxon>
        <taxon>Arachnida</taxon>
        <taxon>Acari</taxon>
        <taxon>Parasitiformes</taxon>
        <taxon>Ixodida</taxon>
        <taxon>Ixodoidea</taxon>
        <taxon>Ixodidae</taxon>
        <taxon>Ixodinae</taxon>
        <taxon>Ixodes</taxon>
    </lineage>
</organism>
<dbReference type="PROSITE" id="PS50003">
    <property type="entry name" value="PH_DOMAIN"/>
    <property type="match status" value="1"/>
</dbReference>
<dbReference type="SMART" id="SM00325">
    <property type="entry name" value="RhoGEF"/>
    <property type="match status" value="1"/>
</dbReference>
<dbReference type="AlphaFoldDB" id="A0A6B0VFJ4"/>
<reference evidence="4" key="1">
    <citation type="submission" date="2019-12" db="EMBL/GenBank/DDBJ databases">
        <title>An insight into the sialome of adult female Ixodes ricinus ticks feeding for 6 days.</title>
        <authorList>
            <person name="Perner J."/>
            <person name="Ribeiro J.M.C."/>
        </authorList>
    </citation>
    <scope>NUCLEOTIDE SEQUENCE</scope>
    <source>
        <strain evidence="4">Semi-engorged</strain>
        <tissue evidence="4">Salivary glands</tissue>
    </source>
</reference>
<dbReference type="PANTHER" id="PTHR13217">
    <property type="entry name" value="PLECKSTRIN HOMOLOGY DOMAIN-CONTAINING FAMILY G MEMBER 7"/>
    <property type="match status" value="1"/>
</dbReference>
<feature type="compositionally biased region" description="Polar residues" evidence="1">
    <location>
        <begin position="275"/>
        <end position="286"/>
    </location>
</feature>
<dbReference type="CDD" id="cd13245">
    <property type="entry name" value="PH_PLEKHG7"/>
    <property type="match status" value="1"/>
</dbReference>
<dbReference type="PANTHER" id="PTHR13217:SF6">
    <property type="entry name" value="PLECKSTRIN HOMOLOGY DOMAIN-CONTAINING FAMILY G MEMBER 7"/>
    <property type="match status" value="1"/>
</dbReference>
<dbReference type="GO" id="GO:0007266">
    <property type="term" value="P:Rho protein signal transduction"/>
    <property type="evidence" value="ECO:0007669"/>
    <property type="project" value="TreeGrafter"/>
</dbReference>
<dbReference type="SMART" id="SM00233">
    <property type="entry name" value="PH"/>
    <property type="match status" value="1"/>
</dbReference>
<evidence type="ECO:0000259" key="2">
    <source>
        <dbReference type="PROSITE" id="PS50003"/>
    </source>
</evidence>
<dbReference type="Gene3D" id="2.30.29.30">
    <property type="entry name" value="Pleckstrin-homology domain (PH domain)/Phosphotyrosine-binding domain (PTB)"/>
    <property type="match status" value="1"/>
</dbReference>
<feature type="region of interest" description="Disordered" evidence="1">
    <location>
        <begin position="1"/>
        <end position="54"/>
    </location>
</feature>
<feature type="region of interest" description="Disordered" evidence="1">
    <location>
        <begin position="610"/>
        <end position="631"/>
    </location>
</feature>
<dbReference type="Gene3D" id="1.20.900.10">
    <property type="entry name" value="Dbl homology (DH) domain"/>
    <property type="match status" value="1"/>
</dbReference>
<dbReference type="InterPro" id="IPR001849">
    <property type="entry name" value="PH_domain"/>
</dbReference>
<accession>A0A6B0VFJ4</accession>
<feature type="compositionally biased region" description="Low complexity" evidence="1">
    <location>
        <begin position="265"/>
        <end position="274"/>
    </location>
</feature>
<dbReference type="PROSITE" id="PS50010">
    <property type="entry name" value="DH_2"/>
    <property type="match status" value="1"/>
</dbReference>
<dbReference type="InterPro" id="IPR011993">
    <property type="entry name" value="PH-like_dom_sf"/>
</dbReference>
<feature type="region of interest" description="Disordered" evidence="1">
    <location>
        <begin position="83"/>
        <end position="152"/>
    </location>
</feature>
<proteinExistence type="predicted"/>
<evidence type="ECO:0000256" key="1">
    <source>
        <dbReference type="SAM" id="MobiDB-lite"/>
    </source>
</evidence>
<feature type="domain" description="DH" evidence="3">
    <location>
        <begin position="324"/>
        <end position="518"/>
    </location>
</feature>
<feature type="compositionally biased region" description="Acidic residues" evidence="1">
    <location>
        <begin position="90"/>
        <end position="100"/>
    </location>
</feature>
<dbReference type="InterPro" id="IPR035899">
    <property type="entry name" value="DBL_dom_sf"/>
</dbReference>
<feature type="compositionally biased region" description="Basic residues" evidence="1">
    <location>
        <begin position="610"/>
        <end position="620"/>
    </location>
</feature>
<dbReference type="GO" id="GO:0005085">
    <property type="term" value="F:guanyl-nucleotide exchange factor activity"/>
    <property type="evidence" value="ECO:0007669"/>
    <property type="project" value="InterPro"/>
</dbReference>
<evidence type="ECO:0000259" key="3">
    <source>
        <dbReference type="PROSITE" id="PS50010"/>
    </source>
</evidence>
<dbReference type="Pfam" id="PF00621">
    <property type="entry name" value="RhoGEF"/>
    <property type="match status" value="1"/>
</dbReference>
<sequence>MCGGPMSSPSSSPGGVLRCLGPESQLGASLDTDEPPCTSPPPIENFGPARSGLGACRDGKAAYLSLPSPNLQTEEQEGGIVFNKLPSKPDEEEDEQDEFVEPPASALHRRRALVPPKMMTDGYESSSEDVSSQGGAPNSGDQNTQKTRRRSSIVVIPPMQICPGDLLVYSKVLTHRNNLLDIDGSTQCLAVSDDSSRKGKNTWSLLRLFDRANRAKSECLGGLEEVLSTLRPSEFCDEQLSRYKGMQWADFMSSLKKKKKQGTDSNSSSSGGSSTVASPENSNGPSPLSGLQPGKLELNSPSEDALRNQFLKTINQTILKNETKKKEAMWDLFQSECMFLYDHLMVLKNVFMEPLKKIQVEGFAMFAEPEVLFGNLDELCCVTYAFCKEFISFIIASMNSGDFNTTDVLLKLFKKSTKATALRQAYHRYTLNYINALNYLETLRRQVEFNEFEKWCSRDPRCKKLQLTDLLVSPVQHIMRVPLILKDIEMRTEDVEERDSITAILEAEENSLRELDDKMKWLKNFERLLEIQRNIIWPSVTELDPKAFIPEFLKTPLAKQPCERLIVSPRRQIIYEGALQLLDSGKPSEVYVVLFDDMILITRRKKGLHKKGTWRNQHGHQPRDPQKSSITENWASTCSKGNSIHEGGFKYVVYKQPLSLDRICIHDVTVQDGSANNLKNAFVFVCLNRFQQIVTVHTFQAQNESGKLTWLTKLKDTVDRWKRTLQNTVFRNQRIPPSGGLK</sequence>
<feature type="compositionally biased region" description="Polar residues" evidence="1">
    <location>
        <begin position="123"/>
        <end position="145"/>
    </location>
</feature>
<evidence type="ECO:0000313" key="4">
    <source>
        <dbReference type="EMBL" id="MXV00547.1"/>
    </source>
</evidence>
<dbReference type="PROSITE" id="PS00741">
    <property type="entry name" value="DH_1"/>
    <property type="match status" value="1"/>
</dbReference>
<feature type="compositionally biased region" description="Low complexity" evidence="1">
    <location>
        <begin position="1"/>
        <end position="15"/>
    </location>
</feature>
<dbReference type="SUPFAM" id="SSF50729">
    <property type="entry name" value="PH domain-like"/>
    <property type="match status" value="1"/>
</dbReference>
<name>A0A6B0VFJ4_IXORI</name>
<dbReference type="InterPro" id="IPR040181">
    <property type="entry name" value="PKHG5/7"/>
</dbReference>
<dbReference type="InterPro" id="IPR001331">
    <property type="entry name" value="GDS_CDC24_CS"/>
</dbReference>
<feature type="domain" description="PH" evidence="2">
    <location>
        <begin position="572"/>
        <end position="719"/>
    </location>
</feature>
<dbReference type="SUPFAM" id="SSF48065">
    <property type="entry name" value="DBL homology domain (DH-domain)"/>
    <property type="match status" value="1"/>
</dbReference>